<name>A0A8J2LIR8_9HEXA</name>
<accession>A0A8J2LIR8</accession>
<protein>
    <submittedName>
        <fullName evidence="1">Uncharacterized protein</fullName>
    </submittedName>
</protein>
<feature type="non-terminal residue" evidence="1">
    <location>
        <position position="1"/>
    </location>
</feature>
<reference evidence="1" key="1">
    <citation type="submission" date="2021-06" db="EMBL/GenBank/DDBJ databases">
        <authorList>
            <person name="Hodson N. C."/>
            <person name="Mongue J. A."/>
            <person name="Jaron S. K."/>
        </authorList>
    </citation>
    <scope>NUCLEOTIDE SEQUENCE</scope>
</reference>
<keyword evidence="2" id="KW-1185">Reference proteome</keyword>
<dbReference type="Proteomes" id="UP000708208">
    <property type="component" value="Unassembled WGS sequence"/>
</dbReference>
<comment type="caution">
    <text evidence="1">The sequence shown here is derived from an EMBL/GenBank/DDBJ whole genome shotgun (WGS) entry which is preliminary data.</text>
</comment>
<dbReference type="AlphaFoldDB" id="A0A8J2LIR8"/>
<gene>
    <name evidence="1" type="ORF">AFUS01_LOCUS46604</name>
</gene>
<evidence type="ECO:0000313" key="1">
    <source>
        <dbReference type="EMBL" id="CAG7837497.1"/>
    </source>
</evidence>
<evidence type="ECO:0000313" key="2">
    <source>
        <dbReference type="Proteomes" id="UP000708208"/>
    </source>
</evidence>
<sequence>SNFKLRRREILEANYCDS</sequence>
<proteinExistence type="predicted"/>
<organism evidence="1 2">
    <name type="scientific">Allacma fusca</name>
    <dbReference type="NCBI Taxonomy" id="39272"/>
    <lineage>
        <taxon>Eukaryota</taxon>
        <taxon>Metazoa</taxon>
        <taxon>Ecdysozoa</taxon>
        <taxon>Arthropoda</taxon>
        <taxon>Hexapoda</taxon>
        <taxon>Collembola</taxon>
        <taxon>Symphypleona</taxon>
        <taxon>Sminthuridae</taxon>
        <taxon>Allacma</taxon>
    </lineage>
</organism>
<dbReference type="EMBL" id="CAJVCH010571427">
    <property type="protein sequence ID" value="CAG7837497.1"/>
    <property type="molecule type" value="Genomic_DNA"/>
</dbReference>